<accession>A0AAC8WH87</accession>
<dbReference type="InterPro" id="IPR011009">
    <property type="entry name" value="Kinase-like_dom_sf"/>
</dbReference>
<dbReference type="PANTHER" id="PTHR44167">
    <property type="entry name" value="OVARIAN-SPECIFIC SERINE/THREONINE-PROTEIN KINASE LOK-RELATED"/>
    <property type="match status" value="1"/>
</dbReference>
<dbReference type="PROSITE" id="PS00109">
    <property type="entry name" value="PROTEIN_KINASE_TYR"/>
    <property type="match status" value="1"/>
</dbReference>
<dbReference type="PANTHER" id="PTHR44167:SF24">
    <property type="entry name" value="SERINE_THREONINE-PROTEIN KINASE CHK2"/>
    <property type="match status" value="1"/>
</dbReference>
<evidence type="ECO:0000259" key="1">
    <source>
        <dbReference type="PROSITE" id="PS50011"/>
    </source>
</evidence>
<dbReference type="GO" id="GO:0005524">
    <property type="term" value="F:ATP binding"/>
    <property type="evidence" value="ECO:0007669"/>
    <property type="project" value="InterPro"/>
</dbReference>
<protein>
    <submittedName>
        <fullName evidence="2">Serine/threonine protein kinase</fullName>
    </submittedName>
</protein>
<dbReference type="GO" id="GO:0005737">
    <property type="term" value="C:cytoplasm"/>
    <property type="evidence" value="ECO:0007669"/>
    <property type="project" value="TreeGrafter"/>
</dbReference>
<dbReference type="PROSITE" id="PS50011">
    <property type="entry name" value="PROTEIN_KINASE_DOM"/>
    <property type="match status" value="1"/>
</dbReference>
<dbReference type="EMBL" id="CP013121">
    <property type="protein sequence ID" value="ALM95159.1"/>
    <property type="molecule type" value="Genomic_DNA"/>
</dbReference>
<dbReference type="Proteomes" id="UP000067061">
    <property type="component" value="Chromosome"/>
</dbReference>
<name>A0AAC8WH87_FUSNP</name>
<dbReference type="Pfam" id="PF00069">
    <property type="entry name" value="Pkinase"/>
    <property type="match status" value="1"/>
</dbReference>
<dbReference type="SMART" id="SM00220">
    <property type="entry name" value="S_TKc"/>
    <property type="match status" value="1"/>
</dbReference>
<reference evidence="2" key="1">
    <citation type="submission" date="2015-11" db="EMBL/GenBank/DDBJ databases">
        <authorList>
            <person name="Kook J.-K."/>
            <person name="Park S.-N."/>
            <person name="Lim Y.K."/>
            <person name="Jo E."/>
        </authorList>
    </citation>
    <scope>NUCLEOTIDE SEQUENCE [LARGE SCALE GENOMIC DNA]</scope>
    <source>
        <strain evidence="2">ChDC F306</strain>
    </source>
</reference>
<keyword evidence="2" id="KW-0418">Kinase</keyword>
<dbReference type="AlphaFoldDB" id="A0AAC8WH87"/>
<dbReference type="GO" id="GO:0004674">
    <property type="term" value="F:protein serine/threonine kinase activity"/>
    <property type="evidence" value="ECO:0007669"/>
    <property type="project" value="UniProtKB-KW"/>
</dbReference>
<dbReference type="RefSeq" id="WP_023037891.1">
    <property type="nucleotide sequence ID" value="NZ_CP013121.1"/>
</dbReference>
<proteinExistence type="predicted"/>
<evidence type="ECO:0000313" key="2">
    <source>
        <dbReference type="EMBL" id="ALM95159.1"/>
    </source>
</evidence>
<sequence length="466" mass="54831">MEKIFENTDFIDEKGYIHRIDIANIIGTGAQGAVYRGENKNILIKINQTKEENYLGKKIDKIKSLNLSKDFKFTLPITKLNSSDKNYEGYIMRMMEDMKPISCLMRTSFENMEECYRYYNKETGGLRRRLEVLKKVAYNLYYLHSKGIVYGDISPNNIFVSKELSHSEIWFIDCDNIDYSYDIDYTIGTDGFCSPEIRKVLAPYNMGKQTNTIENDIYAFANLAFNILFLADPFKGSIIWKENETSEDNEDDWWDVEEDDDNKKFDLGEVSWVGENDESNKPIYGLSTNMDKMISPELKNLFNETLGYIGRNNPKQRPSLRIWYEEINNLLNSLIDSDDGNFYYLNNIENKNKDYLIFEISYQKGKKCKKIIKKKEEIIELKYCDLGIGKYKQKEEVYLKFNYRNNKKIIENNASTEIIVEQNHKLDGEEKIKIKSRDRKQVVKFEELIINIMEEKIKIKIMGEVI</sequence>
<dbReference type="SUPFAM" id="SSF56112">
    <property type="entry name" value="Protein kinase-like (PK-like)"/>
    <property type="match status" value="1"/>
</dbReference>
<keyword evidence="2" id="KW-0808">Transferase</keyword>
<feature type="domain" description="Protein kinase" evidence="1">
    <location>
        <begin position="20"/>
        <end position="331"/>
    </location>
</feature>
<organism evidence="2">
    <name type="scientific">Fusobacterium nucleatum subsp. polymorphum</name>
    <name type="common">Fusobacterium polymorphum</name>
    <dbReference type="NCBI Taxonomy" id="76857"/>
    <lineage>
        <taxon>Bacteria</taxon>
        <taxon>Fusobacteriati</taxon>
        <taxon>Fusobacteriota</taxon>
        <taxon>Fusobacteriia</taxon>
        <taxon>Fusobacteriales</taxon>
        <taxon>Fusobacteriaceae</taxon>
        <taxon>Fusobacterium</taxon>
    </lineage>
</organism>
<dbReference type="Gene3D" id="1.10.510.10">
    <property type="entry name" value="Transferase(Phosphotransferase) domain 1"/>
    <property type="match status" value="1"/>
</dbReference>
<dbReference type="InterPro" id="IPR000719">
    <property type="entry name" value="Prot_kinase_dom"/>
</dbReference>
<dbReference type="InterPro" id="IPR008266">
    <property type="entry name" value="Tyr_kinase_AS"/>
</dbReference>
<gene>
    <name evidence="2" type="ORF">RO02_11410</name>
</gene>
<keyword evidence="2" id="KW-0723">Serine/threonine-protein kinase</keyword>